<protein>
    <submittedName>
        <fullName evidence="3">Nitroreductase family deazaflavin-dependent oxidoreductase</fullName>
    </submittedName>
</protein>
<dbReference type="InterPro" id="IPR004378">
    <property type="entry name" value="F420H2_quin_Rdtase"/>
</dbReference>
<dbReference type="OrthoDB" id="8225825at2"/>
<accession>A0A4P6FDP1</accession>
<dbReference type="RefSeq" id="WP_129190052.1">
    <property type="nucleotide sequence ID" value="NZ_CP035491.1"/>
</dbReference>
<evidence type="ECO:0000313" key="4">
    <source>
        <dbReference type="Proteomes" id="UP000291259"/>
    </source>
</evidence>
<proteinExistence type="inferred from homology"/>
<dbReference type="GO" id="GO:0005886">
    <property type="term" value="C:plasma membrane"/>
    <property type="evidence" value="ECO:0007669"/>
    <property type="project" value="TreeGrafter"/>
</dbReference>
<evidence type="ECO:0000256" key="1">
    <source>
        <dbReference type="ARBA" id="ARBA00008710"/>
    </source>
</evidence>
<comment type="catalytic activity">
    <reaction evidence="2">
        <text>oxidized coenzyme F420-(gamma-L-Glu)(n) + a quinol + H(+) = reduced coenzyme F420-(gamma-L-Glu)(n) + a quinone</text>
        <dbReference type="Rhea" id="RHEA:39663"/>
        <dbReference type="Rhea" id="RHEA-COMP:12939"/>
        <dbReference type="Rhea" id="RHEA-COMP:14378"/>
        <dbReference type="ChEBI" id="CHEBI:15378"/>
        <dbReference type="ChEBI" id="CHEBI:24646"/>
        <dbReference type="ChEBI" id="CHEBI:132124"/>
        <dbReference type="ChEBI" id="CHEBI:133980"/>
        <dbReference type="ChEBI" id="CHEBI:139511"/>
    </reaction>
</comment>
<name>A0A4P6FDP1_9MICO</name>
<dbReference type="InterPro" id="IPR012349">
    <property type="entry name" value="Split_barrel_FMN-bd"/>
</dbReference>
<dbReference type="Gene3D" id="2.30.110.10">
    <property type="entry name" value="Electron Transport, Fmn-binding Protein, Chain A"/>
    <property type="match status" value="1"/>
</dbReference>
<evidence type="ECO:0000313" key="3">
    <source>
        <dbReference type="EMBL" id="QAY73113.1"/>
    </source>
</evidence>
<dbReference type="Proteomes" id="UP000291259">
    <property type="component" value="Chromosome"/>
</dbReference>
<dbReference type="Pfam" id="PF04075">
    <property type="entry name" value="F420H2_quin_red"/>
    <property type="match status" value="1"/>
</dbReference>
<dbReference type="PANTHER" id="PTHR39428">
    <property type="entry name" value="F420H(2)-DEPENDENT QUINONE REDUCTASE RV1261C"/>
    <property type="match status" value="1"/>
</dbReference>
<dbReference type="AlphaFoldDB" id="A0A4P6FDP1"/>
<reference evidence="3 4" key="1">
    <citation type="submission" date="2019-01" db="EMBL/GenBank/DDBJ databases">
        <title>Genome sequencing of strain FW100M-8.</title>
        <authorList>
            <person name="Heo J."/>
            <person name="Kim S.-J."/>
            <person name="Kim J.-S."/>
            <person name="Hong S.-B."/>
            <person name="Kwon S.-W."/>
        </authorList>
    </citation>
    <scope>NUCLEOTIDE SEQUENCE [LARGE SCALE GENOMIC DNA]</scope>
    <source>
        <strain evidence="3 4">FW100M-8</strain>
    </source>
</reference>
<organism evidence="3 4">
    <name type="scientific">Agromyces protaetiae</name>
    <dbReference type="NCBI Taxonomy" id="2509455"/>
    <lineage>
        <taxon>Bacteria</taxon>
        <taxon>Bacillati</taxon>
        <taxon>Actinomycetota</taxon>
        <taxon>Actinomycetes</taxon>
        <taxon>Micrococcales</taxon>
        <taxon>Microbacteriaceae</taxon>
        <taxon>Agromyces</taxon>
    </lineage>
</organism>
<evidence type="ECO:0000256" key="2">
    <source>
        <dbReference type="ARBA" id="ARBA00049106"/>
    </source>
</evidence>
<dbReference type="EMBL" id="CP035491">
    <property type="protein sequence ID" value="QAY73113.1"/>
    <property type="molecule type" value="Genomic_DNA"/>
</dbReference>
<keyword evidence="4" id="KW-1185">Reference proteome</keyword>
<sequence length="151" mass="17292">MSENSPSVPPRWFVRTAWVVHRILNRLFGGRVLRKPVEGKWGMLVLRTTGRKSGETRQAILAYFDDGPDLVLMAMNGWANPEPAWWLNLQAHPEASVTLPDGTTRDVRARTSEGAEHDRLWRRWNTFNDADLDGYETIRGRQTAVVVLEPR</sequence>
<dbReference type="KEGG" id="agf:ET445_06880"/>
<comment type="similarity">
    <text evidence="1">Belongs to the F420H(2)-dependent quinone reductase family.</text>
</comment>
<dbReference type="GO" id="GO:0070967">
    <property type="term" value="F:coenzyme F420 binding"/>
    <property type="evidence" value="ECO:0007669"/>
    <property type="project" value="TreeGrafter"/>
</dbReference>
<dbReference type="NCBIfam" id="TIGR00026">
    <property type="entry name" value="hi_GC_TIGR00026"/>
    <property type="match status" value="1"/>
</dbReference>
<gene>
    <name evidence="3" type="ORF">ET445_06880</name>
</gene>
<dbReference type="PANTHER" id="PTHR39428:SF1">
    <property type="entry name" value="F420H(2)-DEPENDENT QUINONE REDUCTASE RV1261C"/>
    <property type="match status" value="1"/>
</dbReference>
<dbReference type="GO" id="GO:0016491">
    <property type="term" value="F:oxidoreductase activity"/>
    <property type="evidence" value="ECO:0007669"/>
    <property type="project" value="InterPro"/>
</dbReference>